<dbReference type="HAMAP" id="MF_00360">
    <property type="entry name" value="Ribosomal_bS6"/>
    <property type="match status" value="1"/>
</dbReference>
<dbReference type="GO" id="GO:0005840">
    <property type="term" value="C:ribosome"/>
    <property type="evidence" value="ECO:0007669"/>
    <property type="project" value="UniProtKB-KW"/>
</dbReference>
<dbReference type="AlphaFoldDB" id="A0A543AX93"/>
<evidence type="ECO:0000313" key="10">
    <source>
        <dbReference type="Proteomes" id="UP000317043"/>
    </source>
</evidence>
<keyword evidence="5 8" id="KW-0687">Ribonucleoprotein</keyword>
<dbReference type="EMBL" id="VFOW01000001">
    <property type="protein sequence ID" value="TQL77194.1"/>
    <property type="molecule type" value="Genomic_DNA"/>
</dbReference>
<dbReference type="Proteomes" id="UP000317043">
    <property type="component" value="Unassembled WGS sequence"/>
</dbReference>
<dbReference type="GO" id="GO:0006412">
    <property type="term" value="P:translation"/>
    <property type="evidence" value="ECO:0007669"/>
    <property type="project" value="UniProtKB-UniRule"/>
</dbReference>
<dbReference type="NCBIfam" id="TIGR00166">
    <property type="entry name" value="S6"/>
    <property type="match status" value="1"/>
</dbReference>
<dbReference type="PANTHER" id="PTHR21011:SF1">
    <property type="entry name" value="SMALL RIBOSOMAL SUBUNIT PROTEIN BS6M"/>
    <property type="match status" value="1"/>
</dbReference>
<evidence type="ECO:0000313" key="9">
    <source>
        <dbReference type="EMBL" id="TQL77194.1"/>
    </source>
</evidence>
<reference evidence="9 10" key="1">
    <citation type="submission" date="2019-06" db="EMBL/GenBank/DDBJ databases">
        <title>Sequencing the genomes of 1000 actinobacteria strains.</title>
        <authorList>
            <person name="Klenk H.-P."/>
        </authorList>
    </citation>
    <scope>NUCLEOTIDE SEQUENCE [LARGE SCALE GENOMIC DNA]</scope>
    <source>
        <strain evidence="9 10">DSM 45928</strain>
    </source>
</reference>
<evidence type="ECO:0000256" key="1">
    <source>
        <dbReference type="ARBA" id="ARBA00009512"/>
    </source>
</evidence>
<dbReference type="GO" id="GO:0005737">
    <property type="term" value="C:cytoplasm"/>
    <property type="evidence" value="ECO:0007669"/>
    <property type="project" value="UniProtKB-ARBA"/>
</dbReference>
<protein>
    <recommendedName>
        <fullName evidence="7 8">Small ribosomal subunit protein bS6</fullName>
    </recommendedName>
</protein>
<dbReference type="InterPro" id="IPR000529">
    <property type="entry name" value="Ribosomal_bS6"/>
</dbReference>
<evidence type="ECO:0000256" key="6">
    <source>
        <dbReference type="ARBA" id="ARBA00035104"/>
    </source>
</evidence>
<keyword evidence="2 8" id="KW-0699">rRNA-binding</keyword>
<proteinExistence type="inferred from homology"/>
<name>A0A543AX93_9ACTN</name>
<comment type="function">
    <text evidence="6 8">Binds together with bS18 to 16S ribosomal RNA.</text>
</comment>
<accession>A0A543AX93</accession>
<keyword evidence="4 8" id="KW-0689">Ribosomal protein</keyword>
<keyword evidence="10" id="KW-1185">Reference proteome</keyword>
<dbReference type="FunFam" id="3.30.70.60:FF:000002">
    <property type="entry name" value="30S ribosomal protein S6"/>
    <property type="match status" value="1"/>
</dbReference>
<evidence type="ECO:0000256" key="7">
    <source>
        <dbReference type="ARBA" id="ARBA00035294"/>
    </source>
</evidence>
<sequence>MRHYEVMVILDPDLEERQVTPTLESFLKVISSSGGSVEKLDVWGRRRLSYEMNKKSEGIYAVVDIQAEPAAVAELERQMRLSESIMRTKVLRPELR</sequence>
<comment type="caution">
    <text evidence="9">The sequence shown here is derived from an EMBL/GenBank/DDBJ whole genome shotgun (WGS) entry which is preliminary data.</text>
</comment>
<organism evidence="9 10">
    <name type="scientific">Stackebrandtia endophytica</name>
    <dbReference type="NCBI Taxonomy" id="1496996"/>
    <lineage>
        <taxon>Bacteria</taxon>
        <taxon>Bacillati</taxon>
        <taxon>Actinomycetota</taxon>
        <taxon>Actinomycetes</taxon>
        <taxon>Glycomycetales</taxon>
        <taxon>Glycomycetaceae</taxon>
        <taxon>Stackebrandtia</taxon>
    </lineage>
</organism>
<dbReference type="GO" id="GO:1990904">
    <property type="term" value="C:ribonucleoprotein complex"/>
    <property type="evidence" value="ECO:0007669"/>
    <property type="project" value="UniProtKB-KW"/>
</dbReference>
<evidence type="ECO:0000256" key="8">
    <source>
        <dbReference type="HAMAP-Rule" id="MF_00360"/>
    </source>
</evidence>
<evidence type="ECO:0000256" key="4">
    <source>
        <dbReference type="ARBA" id="ARBA00022980"/>
    </source>
</evidence>
<dbReference type="OrthoDB" id="9812702at2"/>
<dbReference type="InterPro" id="IPR020814">
    <property type="entry name" value="Ribosomal_S6_plastid/chlpt"/>
</dbReference>
<dbReference type="SUPFAM" id="SSF54995">
    <property type="entry name" value="Ribosomal protein S6"/>
    <property type="match status" value="1"/>
</dbReference>
<evidence type="ECO:0000256" key="2">
    <source>
        <dbReference type="ARBA" id="ARBA00022730"/>
    </source>
</evidence>
<evidence type="ECO:0000256" key="3">
    <source>
        <dbReference type="ARBA" id="ARBA00022884"/>
    </source>
</evidence>
<dbReference type="GO" id="GO:0003735">
    <property type="term" value="F:structural constituent of ribosome"/>
    <property type="evidence" value="ECO:0007669"/>
    <property type="project" value="InterPro"/>
</dbReference>
<evidence type="ECO:0000256" key="5">
    <source>
        <dbReference type="ARBA" id="ARBA00023274"/>
    </source>
</evidence>
<dbReference type="FunCoup" id="A0A543AX93">
    <property type="interactions" value="103"/>
</dbReference>
<keyword evidence="3 8" id="KW-0694">RNA-binding</keyword>
<dbReference type="RefSeq" id="WP_142039705.1">
    <property type="nucleotide sequence ID" value="NZ_JBHTGS010000001.1"/>
</dbReference>
<gene>
    <name evidence="8" type="primary">rpsF</name>
    <name evidence="9" type="ORF">FB566_2745</name>
</gene>
<dbReference type="InParanoid" id="A0A543AX93"/>
<dbReference type="Gene3D" id="3.30.70.60">
    <property type="match status" value="1"/>
</dbReference>
<dbReference type="PANTHER" id="PTHR21011">
    <property type="entry name" value="MITOCHONDRIAL 28S RIBOSOMAL PROTEIN S6"/>
    <property type="match status" value="1"/>
</dbReference>
<dbReference type="InterPro" id="IPR035980">
    <property type="entry name" value="Ribosomal_bS6_sf"/>
</dbReference>
<comment type="similarity">
    <text evidence="1 8">Belongs to the bacterial ribosomal protein bS6 family.</text>
</comment>
<dbReference type="InterPro" id="IPR014717">
    <property type="entry name" value="Transl_elong_EF1B/ribsomal_bS6"/>
</dbReference>
<dbReference type="Pfam" id="PF01250">
    <property type="entry name" value="Ribosomal_S6"/>
    <property type="match status" value="1"/>
</dbReference>
<dbReference type="GO" id="GO:0070181">
    <property type="term" value="F:small ribosomal subunit rRNA binding"/>
    <property type="evidence" value="ECO:0007669"/>
    <property type="project" value="TreeGrafter"/>
</dbReference>
<dbReference type="CDD" id="cd00473">
    <property type="entry name" value="bS6"/>
    <property type="match status" value="1"/>
</dbReference>